<dbReference type="Proteomes" id="UP000185841">
    <property type="component" value="Unassembled WGS sequence"/>
</dbReference>
<dbReference type="GO" id="GO:0016787">
    <property type="term" value="F:hydrolase activity"/>
    <property type="evidence" value="ECO:0007669"/>
    <property type="project" value="UniProtKB-KW"/>
</dbReference>
<dbReference type="EMBL" id="FTMP01000012">
    <property type="protein sequence ID" value="SIQ98809.1"/>
    <property type="molecule type" value="Genomic_DNA"/>
</dbReference>
<dbReference type="AlphaFoldDB" id="A0A1N6X963"/>
<feature type="domain" description="TNase-like" evidence="5">
    <location>
        <begin position="19"/>
        <end position="151"/>
    </location>
</feature>
<feature type="signal peptide" evidence="4">
    <location>
        <begin position="1"/>
        <end position="18"/>
    </location>
</feature>
<dbReference type="InterPro" id="IPR016071">
    <property type="entry name" value="Staphylococal_nuclease_OB-fold"/>
</dbReference>
<dbReference type="InterPro" id="IPR035437">
    <property type="entry name" value="SNase_OB-fold_sf"/>
</dbReference>
<protein>
    <submittedName>
        <fullName evidence="6">Endonuclease YncB, thermonuclease family</fullName>
    </submittedName>
</protein>
<keyword evidence="3" id="KW-0378">Hydrolase</keyword>
<dbReference type="GO" id="GO:0004519">
    <property type="term" value="F:endonuclease activity"/>
    <property type="evidence" value="ECO:0007669"/>
    <property type="project" value="UniProtKB-KW"/>
</dbReference>
<gene>
    <name evidence="6" type="ORF">SAMN05878282_11230</name>
</gene>
<dbReference type="PROSITE" id="PS50830">
    <property type="entry name" value="TNASE_3"/>
    <property type="match status" value="1"/>
</dbReference>
<name>A0A1N6X963_AQUAC</name>
<evidence type="ECO:0000256" key="2">
    <source>
        <dbReference type="ARBA" id="ARBA00022759"/>
    </source>
</evidence>
<dbReference type="RefSeq" id="WP_076429251.1">
    <property type="nucleotide sequence ID" value="NZ_FTMP01000012.1"/>
</dbReference>
<evidence type="ECO:0000313" key="6">
    <source>
        <dbReference type="EMBL" id="SIQ98809.1"/>
    </source>
</evidence>
<evidence type="ECO:0000256" key="3">
    <source>
        <dbReference type="ARBA" id="ARBA00022801"/>
    </source>
</evidence>
<keyword evidence="2 6" id="KW-0255">Endonuclease</keyword>
<dbReference type="SUPFAM" id="SSF50199">
    <property type="entry name" value="Staphylococcal nuclease"/>
    <property type="match status" value="1"/>
</dbReference>
<evidence type="ECO:0000259" key="5">
    <source>
        <dbReference type="PROSITE" id="PS50830"/>
    </source>
</evidence>
<dbReference type="Gene3D" id="2.40.50.90">
    <property type="match status" value="1"/>
</dbReference>
<evidence type="ECO:0000313" key="7">
    <source>
        <dbReference type="Proteomes" id="UP000185841"/>
    </source>
</evidence>
<evidence type="ECO:0000256" key="1">
    <source>
        <dbReference type="ARBA" id="ARBA00022722"/>
    </source>
</evidence>
<dbReference type="PANTHER" id="PTHR12302:SF3">
    <property type="entry name" value="SERINE_THREONINE-PROTEIN KINASE 31"/>
    <property type="match status" value="1"/>
</dbReference>
<evidence type="ECO:0000256" key="4">
    <source>
        <dbReference type="SAM" id="SignalP"/>
    </source>
</evidence>
<dbReference type="PANTHER" id="PTHR12302">
    <property type="entry name" value="EBNA2 BINDING PROTEIN P100"/>
    <property type="match status" value="1"/>
</dbReference>
<proteinExistence type="predicted"/>
<feature type="chain" id="PRO_5013315004" evidence="4">
    <location>
        <begin position="19"/>
        <end position="167"/>
    </location>
</feature>
<sequence length="167" mass="18749">MRRILLLVALAAPFAVNAASFKGMVVAVSDGDTITVTTDQPCEPGSSCFKGQKAHRIRLAEIDAPERKQPYGLEAKTALAESVLGRQVIVEDLGQRSYTRIVAHIYQGKRWVNMDLVASGNAWVDPRYSRTRELMLSEKSARQMKLGIWSQPVSQQIPPWQWRKQVK</sequence>
<keyword evidence="1" id="KW-0540">Nuclease</keyword>
<accession>A0A1N6X963</accession>
<dbReference type="Pfam" id="PF00565">
    <property type="entry name" value="SNase"/>
    <property type="match status" value="1"/>
</dbReference>
<keyword evidence="4" id="KW-0732">Signal</keyword>
<dbReference type="SMART" id="SM00318">
    <property type="entry name" value="SNc"/>
    <property type="match status" value="1"/>
</dbReference>
<reference evidence="6 7" key="1">
    <citation type="submission" date="2017-01" db="EMBL/GenBank/DDBJ databases">
        <authorList>
            <person name="Mah S.A."/>
            <person name="Swanson W.J."/>
            <person name="Moy G.W."/>
            <person name="Vacquier V.D."/>
        </authorList>
    </citation>
    <scope>NUCLEOTIDE SEQUENCE [LARGE SCALE GENOMIC DNA]</scope>
    <source>
        <strain evidence="6 7">RU36E</strain>
    </source>
</reference>
<organism evidence="6 7">
    <name type="scientific">Aquipseudomonas alcaligenes</name>
    <name type="common">Pseudomonas alcaligenes</name>
    <dbReference type="NCBI Taxonomy" id="43263"/>
    <lineage>
        <taxon>Bacteria</taxon>
        <taxon>Pseudomonadati</taxon>
        <taxon>Pseudomonadota</taxon>
        <taxon>Gammaproteobacteria</taxon>
        <taxon>Pseudomonadales</taxon>
        <taxon>Pseudomonadaceae</taxon>
        <taxon>Aquipseudomonas</taxon>
    </lineage>
</organism>